<gene>
    <name evidence="10" type="ORF">BT63DRAFT_442019</name>
</gene>
<dbReference type="PIRSF" id="PIRSF036292">
    <property type="entry name" value="Prenylcysteine_oxidase"/>
    <property type="match status" value="1"/>
</dbReference>
<dbReference type="Proteomes" id="UP000799302">
    <property type="component" value="Unassembled WGS sequence"/>
</dbReference>
<dbReference type="GO" id="GO:0030328">
    <property type="term" value="P:prenylcysteine catabolic process"/>
    <property type="evidence" value="ECO:0007669"/>
    <property type="project" value="InterPro"/>
</dbReference>
<dbReference type="InterPro" id="IPR017046">
    <property type="entry name" value="Prenylcysteine_Oxase1"/>
</dbReference>
<keyword evidence="11" id="KW-1185">Reference proteome</keyword>
<dbReference type="GO" id="GO:0030327">
    <property type="term" value="P:prenylated protein catabolic process"/>
    <property type="evidence" value="ECO:0007669"/>
    <property type="project" value="TreeGrafter"/>
</dbReference>
<dbReference type="Pfam" id="PF13450">
    <property type="entry name" value="NAD_binding_8"/>
    <property type="match status" value="1"/>
</dbReference>
<dbReference type="PANTHER" id="PTHR15944">
    <property type="entry name" value="FARNESYLCYSTEINE LYASE"/>
    <property type="match status" value="1"/>
</dbReference>
<dbReference type="InterPro" id="IPR010795">
    <property type="entry name" value="Prenylcys_lyase"/>
</dbReference>
<organism evidence="10 11">
    <name type="scientific">Microthyrium microscopicum</name>
    <dbReference type="NCBI Taxonomy" id="703497"/>
    <lineage>
        <taxon>Eukaryota</taxon>
        <taxon>Fungi</taxon>
        <taxon>Dikarya</taxon>
        <taxon>Ascomycota</taxon>
        <taxon>Pezizomycotina</taxon>
        <taxon>Dothideomycetes</taxon>
        <taxon>Dothideomycetes incertae sedis</taxon>
        <taxon>Microthyriales</taxon>
        <taxon>Microthyriaceae</taxon>
        <taxon>Microthyrium</taxon>
    </lineage>
</organism>
<dbReference type="AlphaFoldDB" id="A0A6A6U5Z6"/>
<evidence type="ECO:0000313" key="10">
    <source>
        <dbReference type="EMBL" id="KAF2667001.1"/>
    </source>
</evidence>
<dbReference type="PANTHER" id="PTHR15944:SF0">
    <property type="entry name" value="PRENYLCYSTEINE LYASE DOMAIN-CONTAINING PROTEIN"/>
    <property type="match status" value="1"/>
</dbReference>
<evidence type="ECO:0000256" key="8">
    <source>
        <dbReference type="SAM" id="SignalP"/>
    </source>
</evidence>
<dbReference type="OrthoDB" id="437369at2759"/>
<comment type="cofactor">
    <cofactor evidence="1">
        <name>FAD</name>
        <dbReference type="ChEBI" id="CHEBI:57692"/>
    </cofactor>
</comment>
<keyword evidence="6" id="KW-0560">Oxidoreductase</keyword>
<comment type="similarity">
    <text evidence="2">Belongs to the prenylcysteine oxidase family.</text>
</comment>
<dbReference type="Gene3D" id="3.50.50.60">
    <property type="entry name" value="FAD/NAD(P)-binding domain"/>
    <property type="match status" value="1"/>
</dbReference>
<evidence type="ECO:0000256" key="1">
    <source>
        <dbReference type="ARBA" id="ARBA00001974"/>
    </source>
</evidence>
<dbReference type="Pfam" id="PF07156">
    <property type="entry name" value="Prenylcys_lyase"/>
    <property type="match status" value="1"/>
</dbReference>
<feature type="signal peptide" evidence="8">
    <location>
        <begin position="1"/>
        <end position="18"/>
    </location>
</feature>
<dbReference type="EMBL" id="MU004238">
    <property type="protein sequence ID" value="KAF2667001.1"/>
    <property type="molecule type" value="Genomic_DNA"/>
</dbReference>
<keyword evidence="7" id="KW-0325">Glycoprotein</keyword>
<feature type="chain" id="PRO_5025411258" evidence="8">
    <location>
        <begin position="19"/>
        <end position="543"/>
    </location>
</feature>
<evidence type="ECO:0000256" key="2">
    <source>
        <dbReference type="ARBA" id="ARBA00009967"/>
    </source>
</evidence>
<dbReference type="InterPro" id="IPR036188">
    <property type="entry name" value="FAD/NAD-bd_sf"/>
</dbReference>
<dbReference type="GO" id="GO:0001735">
    <property type="term" value="F:prenylcysteine oxidase activity"/>
    <property type="evidence" value="ECO:0007669"/>
    <property type="project" value="InterPro"/>
</dbReference>
<evidence type="ECO:0000313" key="11">
    <source>
        <dbReference type="Proteomes" id="UP000799302"/>
    </source>
</evidence>
<protein>
    <submittedName>
        <fullName evidence="10">FAD/NAD(P)-binding domain-containing protein</fullName>
    </submittedName>
</protein>
<keyword evidence="3" id="KW-0285">Flavoprotein</keyword>
<accession>A0A6A6U5Z6</accession>
<name>A0A6A6U5Z6_9PEZI</name>
<proteinExistence type="inferred from homology"/>
<evidence type="ECO:0000256" key="5">
    <source>
        <dbReference type="ARBA" id="ARBA00022827"/>
    </source>
</evidence>
<evidence type="ECO:0000256" key="6">
    <source>
        <dbReference type="ARBA" id="ARBA00023002"/>
    </source>
</evidence>
<evidence type="ECO:0000256" key="7">
    <source>
        <dbReference type="ARBA" id="ARBA00023180"/>
    </source>
</evidence>
<sequence>MRVLSLLGALSLALGAHSRHHASDHRHINDNPKRIAIIGAGAAGTSAAYHLRTLSTGAFPLSITIFDRASYIGGRSTTVNAFSSPEHPIELGASIFVPVNQILVNATARYNLPTDSHGDRKPDGWTGAALGIWDGESIVFAQSTSSTVWDAIKLLWRYGLAPLAAQRAVKDMVERFMGMYDGTWKDIGEEAGRVGLSAMAGLTGEQVLKEKGVSDLFAREVVQAATRVNYAQNIGVISGLETMVCLAPDGAMAVEGGNWRIFEAMAKDGADEVLLNTEIKKVIRHENGSYGLTFTKSKVTRQGVKVFKDESAIFDEVIIAGPYQYTNLTIQPPLDYTPDPVPYVSLHVTLFTSPLLLSTAYFKQPANTPVPLVVLTTLPEADYPRDSNKPTNAGRPGFFSISMLRTIVNPKTQQTEYLYKIFAPDPLTPGFLAQILGIATPGSFEGFPENEVSWLHRKTWDSYPVEWPRVTFERLSLGPGLWYTGGMDSFISTMETNALSGMNIAKLMIEKWTKAAGRLASESTLSEQDMADIEQKMEFKLKR</sequence>
<evidence type="ECO:0000259" key="9">
    <source>
        <dbReference type="Pfam" id="PF07156"/>
    </source>
</evidence>
<dbReference type="SUPFAM" id="SSF51905">
    <property type="entry name" value="FAD/NAD(P)-binding domain"/>
    <property type="match status" value="1"/>
</dbReference>
<evidence type="ECO:0000256" key="3">
    <source>
        <dbReference type="ARBA" id="ARBA00022630"/>
    </source>
</evidence>
<reference evidence="10" key="1">
    <citation type="journal article" date="2020" name="Stud. Mycol.">
        <title>101 Dothideomycetes genomes: a test case for predicting lifestyles and emergence of pathogens.</title>
        <authorList>
            <person name="Haridas S."/>
            <person name="Albert R."/>
            <person name="Binder M."/>
            <person name="Bloem J."/>
            <person name="Labutti K."/>
            <person name="Salamov A."/>
            <person name="Andreopoulos B."/>
            <person name="Baker S."/>
            <person name="Barry K."/>
            <person name="Bills G."/>
            <person name="Bluhm B."/>
            <person name="Cannon C."/>
            <person name="Castanera R."/>
            <person name="Culley D."/>
            <person name="Daum C."/>
            <person name="Ezra D."/>
            <person name="Gonzalez J."/>
            <person name="Henrissat B."/>
            <person name="Kuo A."/>
            <person name="Liang C."/>
            <person name="Lipzen A."/>
            <person name="Lutzoni F."/>
            <person name="Magnuson J."/>
            <person name="Mondo S."/>
            <person name="Nolan M."/>
            <person name="Ohm R."/>
            <person name="Pangilinan J."/>
            <person name="Park H.-J."/>
            <person name="Ramirez L."/>
            <person name="Alfaro M."/>
            <person name="Sun H."/>
            <person name="Tritt A."/>
            <person name="Yoshinaga Y."/>
            <person name="Zwiers L.-H."/>
            <person name="Turgeon B."/>
            <person name="Goodwin S."/>
            <person name="Spatafora J."/>
            <person name="Crous P."/>
            <person name="Grigoriev I."/>
        </authorList>
    </citation>
    <scope>NUCLEOTIDE SEQUENCE</scope>
    <source>
        <strain evidence="10">CBS 115976</strain>
    </source>
</reference>
<feature type="domain" description="Prenylcysteine lyase" evidence="9">
    <location>
        <begin position="143"/>
        <end position="515"/>
    </location>
</feature>
<keyword evidence="5" id="KW-0274">FAD</keyword>
<evidence type="ECO:0000256" key="4">
    <source>
        <dbReference type="ARBA" id="ARBA00022729"/>
    </source>
</evidence>
<keyword evidence="4 8" id="KW-0732">Signal</keyword>